<dbReference type="EMBL" id="CP006850">
    <property type="protein sequence ID" value="AHH18540.1"/>
    <property type="molecule type" value="Genomic_DNA"/>
</dbReference>
<protein>
    <submittedName>
        <fullName evidence="1">Uncharacterized protein</fullName>
    </submittedName>
</protein>
<dbReference type="AlphaFoldDB" id="W5TGQ3"/>
<gene>
    <name evidence="1" type="ORF">NONO_c37540</name>
</gene>
<keyword evidence="2" id="KW-1185">Reference proteome</keyword>
<dbReference type="KEGG" id="nno:NONO_c37540"/>
<dbReference type="Proteomes" id="UP000019150">
    <property type="component" value="Chromosome"/>
</dbReference>
<dbReference type="RefSeq" id="WP_148306887.1">
    <property type="nucleotide sequence ID" value="NZ_CP006850.1"/>
</dbReference>
<sequence>MPDYDIDWIDDRMFERLVVSSAVHVLRADVQAFDWAATTGIGAEFSFVGLRARTEHTAADS</sequence>
<dbReference type="PATRIC" id="fig|1415166.3.peg.3853"/>
<evidence type="ECO:0000313" key="2">
    <source>
        <dbReference type="Proteomes" id="UP000019150"/>
    </source>
</evidence>
<reference evidence="1 2" key="1">
    <citation type="journal article" date="2014" name="Appl. Environ. Microbiol.">
        <title>Insights into the Microbial Degradation of Rubber and Gutta-Percha by Analysis of the Complete Genome of Nocardia nova SH22a.</title>
        <authorList>
            <person name="Luo Q."/>
            <person name="Hiessl S."/>
            <person name="Poehlein A."/>
            <person name="Daniel R."/>
            <person name="Steinbuchel A."/>
        </authorList>
    </citation>
    <scope>NUCLEOTIDE SEQUENCE [LARGE SCALE GENOMIC DNA]</scope>
    <source>
        <strain evidence="1">SH22a</strain>
    </source>
</reference>
<organism evidence="1 2">
    <name type="scientific">Nocardia nova SH22a</name>
    <dbReference type="NCBI Taxonomy" id="1415166"/>
    <lineage>
        <taxon>Bacteria</taxon>
        <taxon>Bacillati</taxon>
        <taxon>Actinomycetota</taxon>
        <taxon>Actinomycetes</taxon>
        <taxon>Mycobacteriales</taxon>
        <taxon>Nocardiaceae</taxon>
        <taxon>Nocardia</taxon>
    </lineage>
</organism>
<proteinExistence type="predicted"/>
<accession>W5TGQ3</accession>
<dbReference type="STRING" id="1415166.NONO_c37540"/>
<dbReference type="HOGENOM" id="CLU_2918046_0_0_11"/>
<evidence type="ECO:0000313" key="1">
    <source>
        <dbReference type="EMBL" id="AHH18540.1"/>
    </source>
</evidence>
<name>W5TGQ3_9NOCA</name>